<dbReference type="EMBL" id="LR743591">
    <property type="protein sequence ID" value="CAA2618366.1"/>
    <property type="molecule type" value="Genomic_DNA"/>
</dbReference>
<evidence type="ECO:0000313" key="1">
    <source>
        <dbReference type="EMBL" id="CAA2618366.1"/>
    </source>
</evidence>
<keyword evidence="2" id="KW-1185">Reference proteome</keyword>
<accession>A0A7I8IL14</accession>
<dbReference type="AlphaFoldDB" id="A0A7I8IL14"/>
<organism evidence="1">
    <name type="scientific">Spirodela intermedia</name>
    <name type="common">Intermediate duckweed</name>
    <dbReference type="NCBI Taxonomy" id="51605"/>
    <lineage>
        <taxon>Eukaryota</taxon>
        <taxon>Viridiplantae</taxon>
        <taxon>Streptophyta</taxon>
        <taxon>Embryophyta</taxon>
        <taxon>Tracheophyta</taxon>
        <taxon>Spermatophyta</taxon>
        <taxon>Magnoliopsida</taxon>
        <taxon>Liliopsida</taxon>
        <taxon>Araceae</taxon>
        <taxon>Lemnoideae</taxon>
        <taxon>Spirodela</taxon>
    </lineage>
</organism>
<reference evidence="1 2" key="1">
    <citation type="submission" date="2019-12" db="EMBL/GenBank/DDBJ databases">
        <authorList>
            <person name="Scholz U."/>
            <person name="Mascher M."/>
            <person name="Fiebig A."/>
        </authorList>
    </citation>
    <scope>NUCLEOTIDE SEQUENCE</scope>
</reference>
<protein>
    <submittedName>
        <fullName evidence="1">Uncharacterized protein</fullName>
    </submittedName>
</protein>
<evidence type="ECO:0000313" key="2">
    <source>
        <dbReference type="Proteomes" id="UP001189122"/>
    </source>
</evidence>
<gene>
    <name evidence="1" type="ORF">SI7747_04004533</name>
</gene>
<proteinExistence type="predicted"/>
<dbReference type="EMBL" id="CACRZD030000004">
    <property type="protein sequence ID" value="CAA6658083.1"/>
    <property type="molecule type" value="Genomic_DNA"/>
</dbReference>
<name>A0A7I8IL14_SPIIN</name>
<sequence>MEVQRVQRASSSSPHSKRRFFITSDFQGDLEIAHVVFRKGLELVGNYTED</sequence>
<dbReference type="Proteomes" id="UP001189122">
    <property type="component" value="Unassembled WGS sequence"/>
</dbReference>